<gene>
    <name evidence="1" type="ORF">T01_7196</name>
</gene>
<evidence type="ECO:0000313" key="1">
    <source>
        <dbReference type="EMBL" id="KRY37211.1"/>
    </source>
</evidence>
<proteinExistence type="predicted"/>
<sequence>MYILSDVHISIPVHLLLPAPGFLSEYELRRVAGEARRLLLRHRVPPSGHGVVAHYLLSDSVRRELYPAGQARENSFEEFKKRFLGTYGPKEST</sequence>
<accession>A0A0V1BJ75</accession>
<name>A0A0V1BJ75_TRISP</name>
<comment type="caution">
    <text evidence="1">The sequence shown here is derived from an EMBL/GenBank/DDBJ whole genome shotgun (WGS) entry which is preliminary data.</text>
</comment>
<evidence type="ECO:0000313" key="2">
    <source>
        <dbReference type="Proteomes" id="UP000054776"/>
    </source>
</evidence>
<organism evidence="1 2">
    <name type="scientific">Trichinella spiralis</name>
    <name type="common">Trichina worm</name>
    <dbReference type="NCBI Taxonomy" id="6334"/>
    <lineage>
        <taxon>Eukaryota</taxon>
        <taxon>Metazoa</taxon>
        <taxon>Ecdysozoa</taxon>
        <taxon>Nematoda</taxon>
        <taxon>Enoplea</taxon>
        <taxon>Dorylaimia</taxon>
        <taxon>Trichinellida</taxon>
        <taxon>Trichinellidae</taxon>
        <taxon>Trichinella</taxon>
    </lineage>
</organism>
<protein>
    <submittedName>
        <fullName evidence="1">Uncharacterized protein</fullName>
    </submittedName>
</protein>
<dbReference type="AlphaFoldDB" id="A0A0V1BJ75"/>
<reference evidence="1 2" key="1">
    <citation type="submission" date="2015-01" db="EMBL/GenBank/DDBJ databases">
        <title>Evolution of Trichinella species and genotypes.</title>
        <authorList>
            <person name="Korhonen P.K."/>
            <person name="Edoardo P."/>
            <person name="Giuseppe L.R."/>
            <person name="Gasser R.B."/>
        </authorList>
    </citation>
    <scope>NUCLEOTIDE SEQUENCE [LARGE SCALE GENOMIC DNA]</scope>
    <source>
        <strain evidence="1">ISS3</strain>
    </source>
</reference>
<dbReference type="EMBL" id="JYDH01000035">
    <property type="protein sequence ID" value="KRY37211.1"/>
    <property type="molecule type" value="Genomic_DNA"/>
</dbReference>
<keyword evidence="2" id="KW-1185">Reference proteome</keyword>
<dbReference type="Proteomes" id="UP000054776">
    <property type="component" value="Unassembled WGS sequence"/>
</dbReference>
<dbReference type="InParanoid" id="A0A0V1BJ75"/>